<dbReference type="EMBL" id="KN840466">
    <property type="protein sequence ID" value="KIP09452.1"/>
    <property type="molecule type" value="Genomic_DNA"/>
</dbReference>
<evidence type="ECO:0000313" key="3">
    <source>
        <dbReference type="EMBL" id="KIP09452.1"/>
    </source>
</evidence>
<evidence type="ECO:0000256" key="1">
    <source>
        <dbReference type="SAM" id="Phobius"/>
    </source>
</evidence>
<dbReference type="HOGENOM" id="CLU_053360_2_0_1"/>
<feature type="transmembrane region" description="Helical" evidence="1">
    <location>
        <begin position="82"/>
        <end position="106"/>
    </location>
</feature>
<proteinExistence type="predicted"/>
<keyword evidence="4" id="KW-1185">Reference proteome</keyword>
<dbReference type="OrthoDB" id="2804045at2759"/>
<protein>
    <recommendedName>
        <fullName evidence="2">DUF6533 domain-containing protein</fullName>
    </recommendedName>
</protein>
<dbReference type="Pfam" id="PF20151">
    <property type="entry name" value="DUF6533"/>
    <property type="match status" value="1"/>
</dbReference>
<keyword evidence="1" id="KW-1133">Transmembrane helix</keyword>
<dbReference type="InterPro" id="IPR045340">
    <property type="entry name" value="DUF6533"/>
</dbReference>
<gene>
    <name evidence="3" type="ORF">PHLGIDRAFT_116395</name>
</gene>
<name>A0A0C3SAR3_PHLG1</name>
<keyword evidence="1" id="KW-0812">Transmembrane</keyword>
<keyword evidence="1" id="KW-0472">Membrane</keyword>
<evidence type="ECO:0000313" key="4">
    <source>
        <dbReference type="Proteomes" id="UP000053257"/>
    </source>
</evidence>
<dbReference type="AlphaFoldDB" id="A0A0C3SAR3"/>
<dbReference type="Proteomes" id="UP000053257">
    <property type="component" value="Unassembled WGS sequence"/>
</dbReference>
<organism evidence="3 4">
    <name type="scientific">Phlebiopsis gigantea (strain 11061_1 CR5-6)</name>
    <name type="common">White-rot fungus</name>
    <name type="synonym">Peniophora gigantea</name>
    <dbReference type="NCBI Taxonomy" id="745531"/>
    <lineage>
        <taxon>Eukaryota</taxon>
        <taxon>Fungi</taxon>
        <taxon>Dikarya</taxon>
        <taxon>Basidiomycota</taxon>
        <taxon>Agaricomycotina</taxon>
        <taxon>Agaricomycetes</taxon>
        <taxon>Polyporales</taxon>
        <taxon>Phanerochaetaceae</taxon>
        <taxon>Phlebiopsis</taxon>
    </lineage>
</organism>
<sequence length="285" mass="32033">MSQDGLKQAILELTTFGYISVAVDALLFYEYIVTFEDEVRTVWHRPWSAPSMLLLSVRWNMLLTSMTVYLPMNNLLQCSFVFYFTSFLNLIGYLQSASLSALRVYVLSANKLALAAAVMLLGSVPFTTNLFATIDNNVTYTSDTLPLPGCDSDIKYSERLEKQRTFGQWRDARKANFSNVSVTTCLLRDGACYFLIFLVINLMQMILPNEGTVDTYAGYFISNLPPLLLNRFIINLRSVKTTLGTDTINSSGPSLDSDNLHIAFLGNVGESLINEGHENHWYSDD</sequence>
<reference evidence="3 4" key="1">
    <citation type="journal article" date="2014" name="PLoS Genet.">
        <title>Analysis of the Phlebiopsis gigantea genome, transcriptome and secretome provides insight into its pioneer colonization strategies of wood.</title>
        <authorList>
            <person name="Hori C."/>
            <person name="Ishida T."/>
            <person name="Igarashi K."/>
            <person name="Samejima M."/>
            <person name="Suzuki H."/>
            <person name="Master E."/>
            <person name="Ferreira P."/>
            <person name="Ruiz-Duenas F.J."/>
            <person name="Held B."/>
            <person name="Canessa P."/>
            <person name="Larrondo L.F."/>
            <person name="Schmoll M."/>
            <person name="Druzhinina I.S."/>
            <person name="Kubicek C.P."/>
            <person name="Gaskell J.A."/>
            <person name="Kersten P."/>
            <person name="St John F."/>
            <person name="Glasner J."/>
            <person name="Sabat G."/>
            <person name="Splinter BonDurant S."/>
            <person name="Syed K."/>
            <person name="Yadav J."/>
            <person name="Mgbeahuruike A.C."/>
            <person name="Kovalchuk A."/>
            <person name="Asiegbu F.O."/>
            <person name="Lackner G."/>
            <person name="Hoffmeister D."/>
            <person name="Rencoret J."/>
            <person name="Gutierrez A."/>
            <person name="Sun H."/>
            <person name="Lindquist E."/>
            <person name="Barry K."/>
            <person name="Riley R."/>
            <person name="Grigoriev I.V."/>
            <person name="Henrissat B."/>
            <person name="Kues U."/>
            <person name="Berka R.M."/>
            <person name="Martinez A.T."/>
            <person name="Covert S.F."/>
            <person name="Blanchette R.A."/>
            <person name="Cullen D."/>
        </authorList>
    </citation>
    <scope>NUCLEOTIDE SEQUENCE [LARGE SCALE GENOMIC DNA]</scope>
    <source>
        <strain evidence="3 4">11061_1 CR5-6</strain>
    </source>
</reference>
<accession>A0A0C3SAR3</accession>
<feature type="domain" description="DUF6533" evidence="2">
    <location>
        <begin position="18"/>
        <end position="63"/>
    </location>
</feature>
<feature type="transmembrane region" description="Helical" evidence="1">
    <location>
        <begin position="9"/>
        <end position="29"/>
    </location>
</feature>
<feature type="transmembrane region" description="Helical" evidence="1">
    <location>
        <begin position="112"/>
        <end position="132"/>
    </location>
</feature>
<evidence type="ECO:0000259" key="2">
    <source>
        <dbReference type="Pfam" id="PF20151"/>
    </source>
</evidence>